<name>A0A6C0BMM1_9ZZZZ</name>
<protein>
    <submittedName>
        <fullName evidence="1">Uncharacterized protein</fullName>
    </submittedName>
</protein>
<reference evidence="1" key="1">
    <citation type="journal article" date="2020" name="Nature">
        <title>Giant virus diversity and host interactions through global metagenomics.</title>
        <authorList>
            <person name="Schulz F."/>
            <person name="Roux S."/>
            <person name="Paez-Espino D."/>
            <person name="Jungbluth S."/>
            <person name="Walsh D.A."/>
            <person name="Denef V.J."/>
            <person name="McMahon K.D."/>
            <person name="Konstantinidis K.T."/>
            <person name="Eloe-Fadrosh E.A."/>
            <person name="Kyrpides N.C."/>
            <person name="Woyke T."/>
        </authorList>
    </citation>
    <scope>NUCLEOTIDE SEQUENCE</scope>
    <source>
        <strain evidence="1">GVMAG-M-3300017651-5</strain>
    </source>
</reference>
<evidence type="ECO:0000313" key="1">
    <source>
        <dbReference type="EMBL" id="QHS92819.1"/>
    </source>
</evidence>
<organism evidence="1">
    <name type="scientific">viral metagenome</name>
    <dbReference type="NCBI Taxonomy" id="1070528"/>
    <lineage>
        <taxon>unclassified sequences</taxon>
        <taxon>metagenomes</taxon>
        <taxon>organismal metagenomes</taxon>
    </lineage>
</organism>
<dbReference type="EMBL" id="MN739192">
    <property type="protein sequence ID" value="QHS92819.1"/>
    <property type="molecule type" value="Genomic_DNA"/>
</dbReference>
<proteinExistence type="predicted"/>
<dbReference type="Pfam" id="PF09612">
    <property type="entry name" value="HtrL_YibB"/>
    <property type="match status" value="1"/>
</dbReference>
<dbReference type="AlphaFoldDB" id="A0A6C0BMM1"/>
<sequence>MTTVVTAYFDLAKIEGTNRANEIDYFQWAEALMATDCDMVIFIDHHLYDRVLNMRGQYKHRTLIIPCSLDDIPTMQKGKYTETKHSTTNSKDTSLYKCLTWCKLDFIKMAIDMNPFNSRYFSWVDFGIFKVHRSNEMSFRIPQRDDQICLHEIIPTFQSDISDLNSFYSTFRHNIAGGYFSGSIESLTWFIDEFHRTLDESISQGHRVHEQNLFGVIVARNYDRIDFSFGDYSEILGNLAPSGIALHLEQINKCMSLKRYDHALRRCQYLRSKVHEDDLFKVLDATFLSAYYSNRKDICSQIADEYLSSCPLEHRSRVQSNLRYIA</sequence>
<dbReference type="InterPro" id="IPR011735">
    <property type="entry name" value="WlaTC/HtrL_glycosyltransf"/>
</dbReference>
<accession>A0A6C0BMM1</accession>